<gene>
    <name evidence="2" type="ORF">BDW59DRAFT_156667</name>
</gene>
<organism evidence="2 3">
    <name type="scientific">Aspergillus cavernicola</name>
    <dbReference type="NCBI Taxonomy" id="176166"/>
    <lineage>
        <taxon>Eukaryota</taxon>
        <taxon>Fungi</taxon>
        <taxon>Dikarya</taxon>
        <taxon>Ascomycota</taxon>
        <taxon>Pezizomycotina</taxon>
        <taxon>Eurotiomycetes</taxon>
        <taxon>Eurotiomycetidae</taxon>
        <taxon>Eurotiales</taxon>
        <taxon>Aspergillaceae</taxon>
        <taxon>Aspergillus</taxon>
        <taxon>Aspergillus subgen. Nidulantes</taxon>
    </lineage>
</organism>
<proteinExistence type="predicted"/>
<accession>A0ABR4J1H2</accession>
<evidence type="ECO:0000256" key="1">
    <source>
        <dbReference type="SAM" id="SignalP"/>
    </source>
</evidence>
<protein>
    <recommendedName>
        <fullName evidence="4">Cell wall protein</fullName>
    </recommendedName>
</protein>
<name>A0ABR4J1H2_9EURO</name>
<evidence type="ECO:0000313" key="2">
    <source>
        <dbReference type="EMBL" id="KAL2833866.1"/>
    </source>
</evidence>
<comment type="caution">
    <text evidence="2">The sequence shown here is derived from an EMBL/GenBank/DDBJ whole genome shotgun (WGS) entry which is preliminary data.</text>
</comment>
<feature type="chain" id="PRO_5045048530" description="Cell wall protein" evidence="1">
    <location>
        <begin position="19"/>
        <end position="183"/>
    </location>
</feature>
<keyword evidence="3" id="KW-1185">Reference proteome</keyword>
<keyword evidence="1" id="KW-0732">Signal</keyword>
<dbReference type="EMBL" id="JBFXLS010000003">
    <property type="protein sequence ID" value="KAL2833866.1"/>
    <property type="molecule type" value="Genomic_DNA"/>
</dbReference>
<sequence length="183" mass="19297">MKLTAIPLLFSVFSYTLAAPSSDFCDLIATYAQNQLTNISPLLEHTANSLDSTDTRTSVNNYLNSVSDALTQIHGATGSSADQFRREITQGCAADATSSKVKKDDNGIVSIRTDASLVRQVYAALADVSRQSRSGGDDGLGGLLDGLLGTMGELLEEILEAVDNLLDGLGLGDLLDGLLEDLL</sequence>
<dbReference type="Proteomes" id="UP001610335">
    <property type="component" value="Unassembled WGS sequence"/>
</dbReference>
<reference evidence="2 3" key="1">
    <citation type="submission" date="2024-07" db="EMBL/GenBank/DDBJ databases">
        <title>Section-level genome sequencing and comparative genomics of Aspergillus sections Usti and Cavernicolus.</title>
        <authorList>
            <consortium name="Lawrence Berkeley National Laboratory"/>
            <person name="Nybo J.L."/>
            <person name="Vesth T.C."/>
            <person name="Theobald S."/>
            <person name="Frisvad J.C."/>
            <person name="Larsen T.O."/>
            <person name="Kjaerboelling I."/>
            <person name="Rothschild-Mancinelli K."/>
            <person name="Lyhne E.K."/>
            <person name="Kogle M.E."/>
            <person name="Barry K."/>
            <person name="Clum A."/>
            <person name="Na H."/>
            <person name="Ledsgaard L."/>
            <person name="Lin J."/>
            <person name="Lipzen A."/>
            <person name="Kuo A."/>
            <person name="Riley R."/>
            <person name="Mondo S."/>
            <person name="LaButti K."/>
            <person name="Haridas S."/>
            <person name="Pangalinan J."/>
            <person name="Salamov A.A."/>
            <person name="Simmons B.A."/>
            <person name="Magnuson J.K."/>
            <person name="Chen J."/>
            <person name="Drula E."/>
            <person name="Henrissat B."/>
            <person name="Wiebenga A."/>
            <person name="Lubbers R.J."/>
            <person name="Gomes A.C."/>
            <person name="Makela M.R."/>
            <person name="Stajich J."/>
            <person name="Grigoriev I.V."/>
            <person name="Mortensen U.H."/>
            <person name="De vries R.P."/>
            <person name="Baker S.E."/>
            <person name="Andersen M.R."/>
        </authorList>
    </citation>
    <scope>NUCLEOTIDE SEQUENCE [LARGE SCALE GENOMIC DNA]</scope>
    <source>
        <strain evidence="2 3">CBS 600.67</strain>
    </source>
</reference>
<feature type="signal peptide" evidence="1">
    <location>
        <begin position="1"/>
        <end position="18"/>
    </location>
</feature>
<evidence type="ECO:0000313" key="3">
    <source>
        <dbReference type="Proteomes" id="UP001610335"/>
    </source>
</evidence>
<evidence type="ECO:0008006" key="4">
    <source>
        <dbReference type="Google" id="ProtNLM"/>
    </source>
</evidence>